<keyword evidence="2" id="KW-0347">Helicase</keyword>
<proteinExistence type="predicted"/>
<reference evidence="2" key="1">
    <citation type="submission" date="2014-11" db="EMBL/GenBank/DDBJ databases">
        <title>Gammaherpesviruses are widespread among seal species in Canada.</title>
        <authorList>
            <person name="Bellehumeur C."/>
            <person name="Nielsen O."/>
            <person name="Measures L."/>
            <person name="Harwood L."/>
            <person name="Boyle B."/>
            <person name="Gagnon C.A."/>
        </authorList>
    </citation>
    <scope>NUCLEOTIDE SEQUENCE [LARGE SCALE GENOMIC DNA]</scope>
    <source>
        <strain evidence="2">FMV04-1493874</strain>
    </source>
</reference>
<dbReference type="GO" id="GO:0004386">
    <property type="term" value="F:helicase activity"/>
    <property type="evidence" value="ECO:0007669"/>
    <property type="project" value="UniProtKB-KW"/>
</dbReference>
<sequence>MWKNSVLYSSGDFNHTVQPTCWEECLPLCLSLILNPTYNKEPVTVVKAFLPLFYSNRLNVNFWLVNRTYISSVCKPPLPIDCIKQNKFVYTQDGCMCWNESLMMPFSINFKPYIYEMLDCVQQITQEPTPHPEETQEAIEDMVKILCLL</sequence>
<dbReference type="Pfam" id="PF05774">
    <property type="entry name" value="Herpes_heli_pri"/>
    <property type="match status" value="1"/>
</dbReference>
<dbReference type="EMBL" id="KP136799">
    <property type="protein sequence ID" value="AJG42965.1"/>
    <property type="molecule type" value="Genomic_DNA"/>
</dbReference>
<organism evidence="2 3">
    <name type="scientific">phocid gammaherpesvirus 3</name>
    <dbReference type="NCBI Taxonomy" id="2560643"/>
    <lineage>
        <taxon>Viruses</taxon>
        <taxon>Duplodnaviria</taxon>
        <taxon>Heunggongvirae</taxon>
        <taxon>Peploviricota</taxon>
        <taxon>Herviviricetes</taxon>
        <taxon>Herpesvirales</taxon>
        <taxon>Orthoherpesviridae</taxon>
        <taxon>Gammaherpesvirinae</taxon>
        <taxon>Percavirus</taxon>
        <taxon>Percavirus phocidgamma3</taxon>
    </lineage>
</organism>
<keyword evidence="2" id="KW-0067">ATP-binding</keyword>
<protein>
    <submittedName>
        <fullName evidence="2">Helicase/primase</fullName>
    </submittedName>
</protein>
<dbReference type="InterPro" id="IPR008650">
    <property type="entry name" value="Helicase-primas_cplx_Herpesvir"/>
</dbReference>
<keyword evidence="2" id="KW-0547">Nucleotide-binding</keyword>
<dbReference type="GeneID" id="65099486"/>
<dbReference type="KEGG" id="vg:65099486"/>
<accession>A0A0R5Z6G4</accession>
<evidence type="ECO:0000259" key="1">
    <source>
        <dbReference type="Pfam" id="PF05774"/>
    </source>
</evidence>
<feature type="domain" description="Herpesvirus helicase-primase complex component" evidence="1">
    <location>
        <begin position="22"/>
        <end position="149"/>
    </location>
</feature>
<evidence type="ECO:0000313" key="2">
    <source>
        <dbReference type="EMBL" id="AJG42965.1"/>
    </source>
</evidence>
<keyword evidence="2" id="KW-0378">Hydrolase</keyword>
<name>A0A0R5Z6G4_9GAMA</name>
<dbReference type="Proteomes" id="UP000296355">
    <property type="component" value="Segment"/>
</dbReference>
<keyword evidence="3" id="KW-1185">Reference proteome</keyword>
<evidence type="ECO:0000313" key="3">
    <source>
        <dbReference type="Proteomes" id="UP000296355"/>
    </source>
</evidence>
<dbReference type="RefSeq" id="YP_010084496.1">
    <property type="nucleotide sequence ID" value="NC_055139.1"/>
</dbReference>